<keyword evidence="2" id="KW-0812">Transmembrane</keyword>
<proteinExistence type="predicted"/>
<dbReference type="OrthoDB" id="2401340at2759"/>
<keyword evidence="2" id="KW-1133">Transmembrane helix</keyword>
<sequence>MVYFTPACSASDGHRLFVVSLLDSDGTSNPSLTSLPAQSAFTRQLVLLESQSGPASLGTVSWTVISTYPPTNSSSSDNSTFVNDLDLLVGDFTQGMSTCQVDSTGNFVWLTSRSAVKTSGNPSNVTISNVPKGVQYVIGSSGNGGSWSLVSTSRQDGSNYLWDDQINSVGALLSIAPGVFVHALGSTVNGNITLALMTAGGNLVQSTQTWEAPNVGSSPKAFFLNNRSLFVLGAGNNLTTIPFSQTARDVQTLVNFQQSVNVSQTSTIALSNMPSVCTTTELTRIYPAVANNNAFMLCSSSSVTASSELLVFNGTTLSAPSTLPPLVTASGNITSFAAVASLSDAPGGNAVVVYSVGDDLFGAEANSAGVQFESGSFFLDIPSMDTGTTGTSQPTEKTGGIVGSVISAIVVVAIILWCRIRRRQKSERITQIFERHDPVSSANPQPYRTDSVIGLQPSPNLPTHPPFAGIHVVPAPSEEEQDQAHIEMIRMQLRPAPPSIAGGFESMVQPHAPASDNLEVLALDDYSSHSLHGSPSSTSRLITQMSSSSSGYHDQEAGFRYEKKEDHSMGHYADQSEASGSSLSPPPPPYRTAGVASSMSTPSAPPLPPF</sequence>
<accession>A0A9P3H8M6</accession>
<feature type="compositionally biased region" description="Polar residues" evidence="1">
    <location>
        <begin position="540"/>
        <end position="552"/>
    </location>
</feature>
<gene>
    <name evidence="3" type="ORF">EMPS_04477</name>
</gene>
<dbReference type="EMBL" id="BQFW01000006">
    <property type="protein sequence ID" value="GJJ72120.1"/>
    <property type="molecule type" value="Genomic_DNA"/>
</dbReference>
<feature type="compositionally biased region" description="Low complexity" evidence="1">
    <location>
        <begin position="528"/>
        <end position="539"/>
    </location>
</feature>
<feature type="region of interest" description="Disordered" evidence="1">
    <location>
        <begin position="528"/>
        <end position="610"/>
    </location>
</feature>
<dbReference type="AlphaFoldDB" id="A0A9P3H8M6"/>
<protein>
    <recommendedName>
        <fullName evidence="5">Transmembrane protein</fullName>
    </recommendedName>
</protein>
<feature type="transmembrane region" description="Helical" evidence="2">
    <location>
        <begin position="399"/>
        <end position="418"/>
    </location>
</feature>
<name>A0A9P3H8M6_9FUNG</name>
<reference evidence="3" key="1">
    <citation type="submission" date="2021-11" db="EMBL/GenBank/DDBJ databases">
        <authorList>
            <person name="Herlambang A."/>
            <person name="Guo Y."/>
            <person name="Takashima Y."/>
            <person name="Nishizawa T."/>
        </authorList>
    </citation>
    <scope>NUCLEOTIDE SEQUENCE</scope>
    <source>
        <strain evidence="3">E1425</strain>
    </source>
</reference>
<keyword evidence="2" id="KW-0472">Membrane</keyword>
<keyword evidence="4" id="KW-1185">Reference proteome</keyword>
<evidence type="ECO:0000313" key="4">
    <source>
        <dbReference type="Proteomes" id="UP000827284"/>
    </source>
</evidence>
<evidence type="ECO:0000313" key="3">
    <source>
        <dbReference type="EMBL" id="GJJ72120.1"/>
    </source>
</evidence>
<evidence type="ECO:0000256" key="2">
    <source>
        <dbReference type="SAM" id="Phobius"/>
    </source>
</evidence>
<evidence type="ECO:0000256" key="1">
    <source>
        <dbReference type="SAM" id="MobiDB-lite"/>
    </source>
</evidence>
<reference evidence="3" key="2">
    <citation type="journal article" date="2022" name="Microbiol. Resour. Announc.">
        <title>Whole-Genome Sequence of Entomortierella parvispora E1425, a Mucoromycotan Fungus Associated with Burkholderiaceae-Related Endosymbiotic Bacteria.</title>
        <authorList>
            <person name="Herlambang A."/>
            <person name="Guo Y."/>
            <person name="Takashima Y."/>
            <person name="Narisawa K."/>
            <person name="Ohta H."/>
            <person name="Nishizawa T."/>
        </authorList>
    </citation>
    <scope>NUCLEOTIDE SEQUENCE</scope>
    <source>
        <strain evidence="3">E1425</strain>
    </source>
</reference>
<evidence type="ECO:0008006" key="5">
    <source>
        <dbReference type="Google" id="ProtNLM"/>
    </source>
</evidence>
<organism evidence="3 4">
    <name type="scientific">Entomortierella parvispora</name>
    <dbReference type="NCBI Taxonomy" id="205924"/>
    <lineage>
        <taxon>Eukaryota</taxon>
        <taxon>Fungi</taxon>
        <taxon>Fungi incertae sedis</taxon>
        <taxon>Mucoromycota</taxon>
        <taxon>Mortierellomycotina</taxon>
        <taxon>Mortierellomycetes</taxon>
        <taxon>Mortierellales</taxon>
        <taxon>Mortierellaceae</taxon>
        <taxon>Entomortierella</taxon>
    </lineage>
</organism>
<dbReference type="Proteomes" id="UP000827284">
    <property type="component" value="Unassembled WGS sequence"/>
</dbReference>
<comment type="caution">
    <text evidence="3">The sequence shown here is derived from an EMBL/GenBank/DDBJ whole genome shotgun (WGS) entry which is preliminary data.</text>
</comment>
<feature type="compositionally biased region" description="Basic and acidic residues" evidence="1">
    <location>
        <begin position="553"/>
        <end position="569"/>
    </location>
</feature>